<evidence type="ECO:0000313" key="2">
    <source>
        <dbReference type="Proteomes" id="UP000230750"/>
    </source>
</evidence>
<comment type="caution">
    <text evidence="1">The sequence shown here is derived from an EMBL/GenBank/DDBJ whole genome shotgun (WGS) entry which is preliminary data.</text>
</comment>
<dbReference type="OrthoDB" id="10445442at2759"/>
<name>A0A2G8LET5_STIJA</name>
<keyword evidence="2" id="KW-1185">Reference proteome</keyword>
<reference evidence="1 2" key="1">
    <citation type="journal article" date="2017" name="PLoS Biol.">
        <title>The sea cucumber genome provides insights into morphological evolution and visceral regeneration.</title>
        <authorList>
            <person name="Zhang X."/>
            <person name="Sun L."/>
            <person name="Yuan J."/>
            <person name="Sun Y."/>
            <person name="Gao Y."/>
            <person name="Zhang L."/>
            <person name="Li S."/>
            <person name="Dai H."/>
            <person name="Hamel J.F."/>
            <person name="Liu C."/>
            <person name="Yu Y."/>
            <person name="Liu S."/>
            <person name="Lin W."/>
            <person name="Guo K."/>
            <person name="Jin S."/>
            <person name="Xu P."/>
            <person name="Storey K.B."/>
            <person name="Huan P."/>
            <person name="Zhang T."/>
            <person name="Zhou Y."/>
            <person name="Zhang J."/>
            <person name="Lin C."/>
            <person name="Li X."/>
            <person name="Xing L."/>
            <person name="Huo D."/>
            <person name="Sun M."/>
            <person name="Wang L."/>
            <person name="Mercier A."/>
            <person name="Li F."/>
            <person name="Yang H."/>
            <person name="Xiang J."/>
        </authorList>
    </citation>
    <scope>NUCLEOTIDE SEQUENCE [LARGE SCALE GENOMIC DNA]</scope>
    <source>
        <strain evidence="1">Shaxun</strain>
        <tissue evidence="1">Muscle</tissue>
    </source>
</reference>
<organism evidence="1 2">
    <name type="scientific">Stichopus japonicus</name>
    <name type="common">Sea cucumber</name>
    <dbReference type="NCBI Taxonomy" id="307972"/>
    <lineage>
        <taxon>Eukaryota</taxon>
        <taxon>Metazoa</taxon>
        <taxon>Echinodermata</taxon>
        <taxon>Eleutherozoa</taxon>
        <taxon>Echinozoa</taxon>
        <taxon>Holothuroidea</taxon>
        <taxon>Aspidochirotacea</taxon>
        <taxon>Aspidochirotida</taxon>
        <taxon>Stichopodidae</taxon>
        <taxon>Apostichopus</taxon>
    </lineage>
</organism>
<gene>
    <name evidence="1" type="ORF">BSL78_04347</name>
</gene>
<proteinExistence type="predicted"/>
<accession>A0A2G8LET5</accession>
<evidence type="ECO:0000313" key="1">
    <source>
        <dbReference type="EMBL" id="PIK58727.1"/>
    </source>
</evidence>
<dbReference type="EMBL" id="MRZV01000104">
    <property type="protein sequence ID" value="PIK58727.1"/>
    <property type="molecule type" value="Genomic_DNA"/>
</dbReference>
<sequence>MFSYSLAEDCDEIIREIGLSAVQAFLPSKIQIHNQCEDLRNNETDVCSTACNTAIVEFFENNGNDDGRIFFTCVCTEDSDLYPSHECDIDRDRLLACPALAFLLEEDDDEIATTEVSIPTRPPTTTKAAPPTKPIIPPAKDCRRARINCRGSLPCSQAFDYVKDMCLDDFTTDGKCTQECAKAVYFIDMYPSSNDLWGCACDPDSDEVTWCGMYGKNGLRTTCNGIKYQSGKTVHETPPQDDNGAGLQPMANLLMIVCIPFVLVFRIV</sequence>
<dbReference type="Proteomes" id="UP000230750">
    <property type="component" value="Unassembled WGS sequence"/>
</dbReference>
<dbReference type="AlphaFoldDB" id="A0A2G8LET5"/>
<protein>
    <submittedName>
        <fullName evidence="1">Uncharacterized protein</fullName>
    </submittedName>
</protein>